<evidence type="ECO:0000313" key="2">
    <source>
        <dbReference type="Proteomes" id="UP000004968"/>
    </source>
</evidence>
<gene>
    <name evidence="1" type="ORF">CLOSTHATH_04168</name>
</gene>
<dbReference type="Proteomes" id="UP000004968">
    <property type="component" value="Unassembled WGS sequence"/>
</dbReference>
<dbReference type="EMBL" id="ACIO01000359">
    <property type="protein sequence ID" value="EFC97631.1"/>
    <property type="molecule type" value="Genomic_DNA"/>
</dbReference>
<name>D3AKM5_9FIRM</name>
<evidence type="ECO:0000313" key="1">
    <source>
        <dbReference type="EMBL" id="EFC97631.1"/>
    </source>
</evidence>
<proteinExistence type="predicted"/>
<protein>
    <submittedName>
        <fullName evidence="1">Uncharacterized protein</fullName>
    </submittedName>
</protein>
<dbReference type="AlphaFoldDB" id="D3AKM5"/>
<dbReference type="HOGENOM" id="CLU_3062342_0_0_9"/>
<comment type="caution">
    <text evidence="1">The sequence shown here is derived from an EMBL/GenBank/DDBJ whole genome shotgun (WGS) entry which is preliminary data.</text>
</comment>
<reference evidence="1 2" key="1">
    <citation type="submission" date="2010-01" db="EMBL/GenBank/DDBJ databases">
        <authorList>
            <person name="Weinstock G."/>
            <person name="Sodergren E."/>
            <person name="Clifton S."/>
            <person name="Fulton L."/>
            <person name="Fulton B."/>
            <person name="Courtney L."/>
            <person name="Fronick C."/>
            <person name="Harrison M."/>
            <person name="Strong C."/>
            <person name="Farmer C."/>
            <person name="Delahaunty K."/>
            <person name="Markovic C."/>
            <person name="Hall O."/>
            <person name="Minx P."/>
            <person name="Tomlinson C."/>
            <person name="Mitreva M."/>
            <person name="Nelson J."/>
            <person name="Hou S."/>
            <person name="Wollam A."/>
            <person name="Pepin K.H."/>
            <person name="Johnson M."/>
            <person name="Bhonagiri V."/>
            <person name="Nash W.E."/>
            <person name="Warren W."/>
            <person name="Chinwalla A."/>
            <person name="Mardis E.R."/>
            <person name="Wilson R.K."/>
        </authorList>
    </citation>
    <scope>NUCLEOTIDE SEQUENCE [LARGE SCALE GENOMIC DNA]</scope>
    <source>
        <strain evidence="1 2">DSM 13479</strain>
    </source>
</reference>
<sequence>MHGDVAFRAQTPEGDLHCLRRHIELTAKDIDGRKRIPIFVIPGVEAYKKVFVY</sequence>
<organism evidence="1 2">
    <name type="scientific">Hungatella hathewayi DSM 13479</name>
    <dbReference type="NCBI Taxonomy" id="566550"/>
    <lineage>
        <taxon>Bacteria</taxon>
        <taxon>Bacillati</taxon>
        <taxon>Bacillota</taxon>
        <taxon>Clostridia</taxon>
        <taxon>Lachnospirales</taxon>
        <taxon>Lachnospiraceae</taxon>
        <taxon>Hungatella</taxon>
    </lineage>
</organism>
<accession>D3AKM5</accession>